<evidence type="ECO:0000313" key="1">
    <source>
        <dbReference type="EMBL" id="OQP61363.1"/>
    </source>
</evidence>
<dbReference type="EMBL" id="LVYD01000058">
    <property type="protein sequence ID" value="OQP61363.1"/>
    <property type="molecule type" value="Genomic_DNA"/>
</dbReference>
<dbReference type="Pfam" id="PF11751">
    <property type="entry name" value="PorP_SprF"/>
    <property type="match status" value="1"/>
</dbReference>
<dbReference type="STRING" id="1703345.A3860_06540"/>
<dbReference type="OrthoDB" id="1186563at2"/>
<dbReference type="AlphaFoldDB" id="A0A1V9FSN6"/>
<gene>
    <name evidence="1" type="ORF">A3860_06540</name>
</gene>
<dbReference type="InterPro" id="IPR019861">
    <property type="entry name" value="PorP/SprF_Bacteroidetes"/>
</dbReference>
<accession>A0A1V9FSN6</accession>
<keyword evidence="2" id="KW-1185">Reference proteome</keyword>
<dbReference type="Proteomes" id="UP000192796">
    <property type="component" value="Unassembled WGS sequence"/>
</dbReference>
<name>A0A1V9FSN6_9BACT</name>
<protein>
    <recommendedName>
        <fullName evidence="3">Type IX secretion system membrane protein PorP/SprF</fullName>
    </recommendedName>
</protein>
<reference evidence="1 2" key="1">
    <citation type="submission" date="2016-03" db="EMBL/GenBank/DDBJ databases">
        <title>Niastella vici sp. nov., isolated from farmland soil.</title>
        <authorList>
            <person name="Chen L."/>
            <person name="Wang D."/>
            <person name="Yang S."/>
            <person name="Wang G."/>
        </authorList>
    </citation>
    <scope>NUCLEOTIDE SEQUENCE [LARGE SCALE GENOMIC DNA]</scope>
    <source>
        <strain evidence="1 2">DJ57</strain>
    </source>
</reference>
<proteinExistence type="predicted"/>
<organism evidence="1 2">
    <name type="scientific">Niastella vici</name>
    <dbReference type="NCBI Taxonomy" id="1703345"/>
    <lineage>
        <taxon>Bacteria</taxon>
        <taxon>Pseudomonadati</taxon>
        <taxon>Bacteroidota</taxon>
        <taxon>Chitinophagia</taxon>
        <taxon>Chitinophagales</taxon>
        <taxon>Chitinophagaceae</taxon>
        <taxon>Niastella</taxon>
    </lineage>
</organism>
<dbReference type="NCBIfam" id="TIGR03519">
    <property type="entry name" value="T9SS_PorP_fam"/>
    <property type="match status" value="1"/>
</dbReference>
<sequence length="367" mass="41287">MTKFISNQTVWPPVTRETINRYLRMALLPVLGAVCFCYQAAGQDLHFSQWFNSPLTTNPANTGFIPDADYRLGINYRNQWSTIMSVPYKTMSIWGDAQVFRDRIESGWLGLGGLILRDVAGSGSLTSTKIYGSAAYHQMLGVAHLLSFGFNVGWANKRINTTDLKFPDQFDGKFFDSNLPTSVVLDAPNINYFDMQVGVNYAYFPTDKLYLNGGISVMHLNQPSESFFTTPDSLSGYDSRVARRYNLFVNASFKLNDQVILNPMAYYSTTSKASEMVAGGNVQYNLSGDGETQLIGGLYYRAGDAVIPMIGFEWKAIRLMFTYDATTSSLNKYNHSRGAFEFALMRPGFYNDYNGDRRQSMCPSFKY</sequence>
<comment type="caution">
    <text evidence="1">The sequence shown here is derived from an EMBL/GenBank/DDBJ whole genome shotgun (WGS) entry which is preliminary data.</text>
</comment>
<evidence type="ECO:0000313" key="2">
    <source>
        <dbReference type="Proteomes" id="UP000192796"/>
    </source>
</evidence>
<evidence type="ECO:0008006" key="3">
    <source>
        <dbReference type="Google" id="ProtNLM"/>
    </source>
</evidence>